<reference evidence="1 2" key="1">
    <citation type="journal article" date="2023" name="Sci. Data">
        <title>Genome assembly of the Korean intertidal mud-creeper Batillaria attramentaria.</title>
        <authorList>
            <person name="Patra A.K."/>
            <person name="Ho P.T."/>
            <person name="Jun S."/>
            <person name="Lee S.J."/>
            <person name="Kim Y."/>
            <person name="Won Y.J."/>
        </authorList>
    </citation>
    <scope>NUCLEOTIDE SEQUENCE [LARGE SCALE GENOMIC DNA]</scope>
    <source>
        <strain evidence="1">Wonlab-2016</strain>
    </source>
</reference>
<dbReference type="EMBL" id="JACVVK020000008">
    <property type="protein sequence ID" value="KAK7505881.1"/>
    <property type="molecule type" value="Genomic_DNA"/>
</dbReference>
<evidence type="ECO:0000313" key="2">
    <source>
        <dbReference type="Proteomes" id="UP001519460"/>
    </source>
</evidence>
<evidence type="ECO:0000313" key="1">
    <source>
        <dbReference type="EMBL" id="KAK7505881.1"/>
    </source>
</evidence>
<keyword evidence="2" id="KW-1185">Reference proteome</keyword>
<protein>
    <submittedName>
        <fullName evidence="1">Uncharacterized protein</fullName>
    </submittedName>
</protein>
<name>A0ABD0M2Y6_9CAEN</name>
<accession>A0ABD0M2Y6</accession>
<proteinExistence type="predicted"/>
<sequence length="232" mass="25257">SVVAKFDIEARATGPDNNVRHCTAAPRLDSSIQNGEVAGSARSAEILSCLARSIGNTGDFIRDRGPHSLYGGAQDIVMEGQGSCVQAELLAPVAPVFMPIKVRADLHTDESKPHPSINPSAGGSCPPNCGQLTKRQAGIVTTPVTHLGEVIVMHTRWQRYLTYTLTSPSLLLHDDSYKSYAQQFPLSLLTTPFSVLDVHLAQIPAPDREEVTIKQLKEKLREYEEKLETTAE</sequence>
<comment type="caution">
    <text evidence="1">The sequence shown here is derived from an EMBL/GenBank/DDBJ whole genome shotgun (WGS) entry which is preliminary data.</text>
</comment>
<feature type="non-terminal residue" evidence="1">
    <location>
        <position position="232"/>
    </location>
</feature>
<gene>
    <name evidence="1" type="ORF">BaRGS_00002603</name>
</gene>
<dbReference type="Proteomes" id="UP001519460">
    <property type="component" value="Unassembled WGS sequence"/>
</dbReference>
<organism evidence="1 2">
    <name type="scientific">Batillaria attramentaria</name>
    <dbReference type="NCBI Taxonomy" id="370345"/>
    <lineage>
        <taxon>Eukaryota</taxon>
        <taxon>Metazoa</taxon>
        <taxon>Spiralia</taxon>
        <taxon>Lophotrochozoa</taxon>
        <taxon>Mollusca</taxon>
        <taxon>Gastropoda</taxon>
        <taxon>Caenogastropoda</taxon>
        <taxon>Sorbeoconcha</taxon>
        <taxon>Cerithioidea</taxon>
        <taxon>Batillariidae</taxon>
        <taxon>Batillaria</taxon>
    </lineage>
</organism>
<feature type="non-terminal residue" evidence="1">
    <location>
        <position position="1"/>
    </location>
</feature>
<dbReference type="AlphaFoldDB" id="A0ABD0M2Y6"/>